<dbReference type="InterPro" id="IPR029058">
    <property type="entry name" value="AB_hydrolase_fold"/>
</dbReference>
<feature type="compositionally biased region" description="Polar residues" evidence="1">
    <location>
        <begin position="241"/>
        <end position="257"/>
    </location>
</feature>
<feature type="region of interest" description="Disordered" evidence="1">
    <location>
        <begin position="842"/>
        <end position="877"/>
    </location>
</feature>
<reference evidence="3" key="1">
    <citation type="journal article" date="2023" name="Genome Biol. Evol.">
        <title>First Whole Genome Sequence and Flow Cytometry Genome Size Data for the Lichen-Forming Fungus Ramalina farinacea (Ascomycota).</title>
        <authorList>
            <person name="Llewellyn T."/>
            <person name="Mian S."/>
            <person name="Hill R."/>
            <person name="Leitch I.J."/>
            <person name="Gaya E."/>
        </authorList>
    </citation>
    <scope>NUCLEOTIDE SEQUENCE</scope>
    <source>
        <strain evidence="3">LIQ254RAFAR</strain>
    </source>
</reference>
<dbReference type="GO" id="GO:0005737">
    <property type="term" value="C:cytoplasm"/>
    <property type="evidence" value="ECO:0007669"/>
    <property type="project" value="TreeGrafter"/>
</dbReference>
<dbReference type="SMART" id="SM01127">
    <property type="entry name" value="DDHD"/>
    <property type="match status" value="1"/>
</dbReference>
<feature type="compositionally biased region" description="Polar residues" evidence="1">
    <location>
        <begin position="12"/>
        <end position="21"/>
    </location>
</feature>
<dbReference type="InterPro" id="IPR058055">
    <property type="entry name" value="PA-PLA1"/>
</dbReference>
<dbReference type="SUPFAM" id="SSF53474">
    <property type="entry name" value="alpha/beta-Hydrolases"/>
    <property type="match status" value="1"/>
</dbReference>
<dbReference type="GO" id="GO:0046872">
    <property type="term" value="F:metal ion binding"/>
    <property type="evidence" value="ECO:0007669"/>
    <property type="project" value="InterPro"/>
</dbReference>
<feature type="region of interest" description="Disordered" evidence="1">
    <location>
        <begin position="82"/>
        <end position="110"/>
    </location>
</feature>
<feature type="region of interest" description="Disordered" evidence="1">
    <location>
        <begin position="340"/>
        <end position="427"/>
    </location>
</feature>
<feature type="region of interest" description="Disordered" evidence="1">
    <location>
        <begin position="127"/>
        <end position="170"/>
    </location>
</feature>
<organism evidence="3 4">
    <name type="scientific">Ramalina farinacea</name>
    <dbReference type="NCBI Taxonomy" id="258253"/>
    <lineage>
        <taxon>Eukaryota</taxon>
        <taxon>Fungi</taxon>
        <taxon>Dikarya</taxon>
        <taxon>Ascomycota</taxon>
        <taxon>Pezizomycotina</taxon>
        <taxon>Lecanoromycetes</taxon>
        <taxon>OSLEUM clade</taxon>
        <taxon>Lecanoromycetidae</taxon>
        <taxon>Lecanorales</taxon>
        <taxon>Lecanorineae</taxon>
        <taxon>Ramalinaceae</taxon>
        <taxon>Ramalina</taxon>
    </lineage>
</organism>
<feature type="compositionally biased region" description="Basic and acidic residues" evidence="1">
    <location>
        <begin position="864"/>
        <end position="877"/>
    </location>
</feature>
<evidence type="ECO:0000313" key="3">
    <source>
        <dbReference type="EMBL" id="MDI1489972.1"/>
    </source>
</evidence>
<name>A0AA43QP00_9LECA</name>
<accession>A0AA43QP00</accession>
<feature type="compositionally biased region" description="Basic and acidic residues" evidence="1">
    <location>
        <begin position="406"/>
        <end position="427"/>
    </location>
</feature>
<dbReference type="Pfam" id="PF23463">
    <property type="entry name" value="WWE_2"/>
    <property type="match status" value="1"/>
</dbReference>
<feature type="region of interest" description="Disordered" evidence="1">
    <location>
        <begin position="238"/>
        <end position="273"/>
    </location>
</feature>
<gene>
    <name evidence="3" type="ORF">OHK93_001171</name>
</gene>
<protein>
    <recommendedName>
        <fullName evidence="2">DDHD domain-containing protein</fullName>
    </recommendedName>
</protein>
<dbReference type="PANTHER" id="PTHR23509">
    <property type="entry name" value="PA-PL1 PHOSPHOLIPASE FAMILY"/>
    <property type="match status" value="1"/>
</dbReference>
<sequence length="893" mass="99133">MSEKPSFLETYSPWSSRSATPKPTEAPESKEKSKNETSETLKGNRALPDHATTGRWHLSAKDYPKDSPKLLARWFYATDAPKRKARYTSASSPKEEEALPKPKKYSAFSHRDSTAIEAAFQKLLDKEPTQQLSRPSSRHGESPQHKSKSSADAGIKREGSSIGLGATDEGDSIRVPVNEDFLFDVDVQRRELGPAFWLGPIYDVRRGSWFYQEGSNLRPCDENLSGQLEQGYLKVKPWEQPQPQTTDAATKSVSRPASVNIDEDNKEAKEEKENIPKKFELHTQRLFGTYMNSVVTYQDASTAWLLTDDFLSRMSSTVYQRFAGGGHLGGVKVVRGYSEQNKAKDAKNDGDKTPEAAKRKPIIAEGGKSAEDDEPPANTPQMQKEDSSIEKLERQMSNFDPDSQEAEARARDESEIKEGYKQTDGDDQGREIEHLVLVTHGIGQKLGLRLEMMNFIADVNMLRKTMKAVYQSSEDLQLLNSEIDSPKKNSRIQVLPVVWRHLLDFPKQKYKENQEKDVADASEDDEYPSLENITLEPPTIIRTAIRDLGLDILMYQSAYREHISETVVRECNRVYKTFKQRNPDFKGKVSLIGHSLGSAIFFDILCQQKDPSPPPTRSGRLSVPRPMPPKTPSNILLDFEVEEYYCLGSPLGLYQMLNGRKIAGRGPQWDSAPTSDPFLGASASTTGSGSSEADLFTISVNTPKCSQLFNIFHPADPIAYRLEPLISTAMASLKPQPLPYTKKGIFDVQGQGLSAIGSRVGQSVSGLWSSVTSGMASTLLNRTLGLPAESQAKVSTPTIQPKPADLSLTAIKAGGGQSEGDYEQAPTLIDGELQTLYAGFESSRRAKQSDGSRDLGESSQWAESEQRSKRLRREEAKVRALNSNGRVDFAIQT</sequence>
<dbReference type="Proteomes" id="UP001161017">
    <property type="component" value="Unassembled WGS sequence"/>
</dbReference>
<evidence type="ECO:0000313" key="4">
    <source>
        <dbReference type="Proteomes" id="UP001161017"/>
    </source>
</evidence>
<dbReference type="EMBL" id="JAPUFD010000010">
    <property type="protein sequence ID" value="MDI1489972.1"/>
    <property type="molecule type" value="Genomic_DNA"/>
</dbReference>
<dbReference type="PROSITE" id="PS51043">
    <property type="entry name" value="DDHD"/>
    <property type="match status" value="1"/>
</dbReference>
<feature type="region of interest" description="Disordered" evidence="1">
    <location>
        <begin position="610"/>
        <end position="629"/>
    </location>
</feature>
<feature type="region of interest" description="Disordered" evidence="1">
    <location>
        <begin position="1"/>
        <end position="64"/>
    </location>
</feature>
<dbReference type="Pfam" id="PF02862">
    <property type="entry name" value="DDHD"/>
    <property type="match status" value="1"/>
</dbReference>
<proteinExistence type="predicted"/>
<dbReference type="PANTHER" id="PTHR23509:SF10">
    <property type="entry name" value="LD21067P"/>
    <property type="match status" value="1"/>
</dbReference>
<feature type="compositionally biased region" description="Basic and acidic residues" evidence="1">
    <location>
        <begin position="341"/>
        <end position="358"/>
    </location>
</feature>
<dbReference type="AlphaFoldDB" id="A0AA43QP00"/>
<feature type="compositionally biased region" description="Basic and acidic residues" evidence="1">
    <location>
        <begin position="383"/>
        <end position="394"/>
    </location>
</feature>
<dbReference type="InterPro" id="IPR057826">
    <property type="entry name" value="WWE_C20G8.02"/>
</dbReference>
<dbReference type="InterPro" id="IPR055555">
    <property type="entry name" value="PA-PLA1_DUF7131"/>
</dbReference>
<feature type="compositionally biased region" description="Basic and acidic residues" evidence="1">
    <location>
        <begin position="842"/>
        <end position="856"/>
    </location>
</feature>
<evidence type="ECO:0000256" key="1">
    <source>
        <dbReference type="SAM" id="MobiDB-lite"/>
    </source>
</evidence>
<keyword evidence="4" id="KW-1185">Reference proteome</keyword>
<dbReference type="InterPro" id="IPR004177">
    <property type="entry name" value="DDHD_dom"/>
</dbReference>
<dbReference type="Pfam" id="PF23465">
    <property type="entry name" value="DUF7131"/>
    <property type="match status" value="1"/>
</dbReference>
<feature type="compositionally biased region" description="Basic and acidic residues" evidence="1">
    <location>
        <begin position="25"/>
        <end position="39"/>
    </location>
</feature>
<comment type="caution">
    <text evidence="3">The sequence shown here is derived from an EMBL/GenBank/DDBJ whole genome shotgun (WGS) entry which is preliminary data.</text>
</comment>
<feature type="domain" description="DDHD" evidence="2">
    <location>
        <begin position="637"/>
        <end position="893"/>
    </location>
</feature>
<evidence type="ECO:0000259" key="2">
    <source>
        <dbReference type="PROSITE" id="PS51043"/>
    </source>
</evidence>
<dbReference type="GO" id="GO:0004620">
    <property type="term" value="F:phospholipase activity"/>
    <property type="evidence" value="ECO:0007669"/>
    <property type="project" value="TreeGrafter"/>
</dbReference>